<protein>
    <submittedName>
        <fullName evidence="2">Uncharacterized protein</fullName>
    </submittedName>
</protein>
<dbReference type="AlphaFoldDB" id="A0ABC9U4Z7"/>
<organism evidence="2 3">
    <name type="scientific">[Clostridium] symbiosum ATCC 14940</name>
    <dbReference type="NCBI Taxonomy" id="411472"/>
    <lineage>
        <taxon>Bacteria</taxon>
        <taxon>Bacillati</taxon>
        <taxon>Bacillota</taxon>
        <taxon>Clostridia</taxon>
        <taxon>Lachnospirales</taxon>
        <taxon>Lachnospiraceae</taxon>
        <taxon>Otoolea</taxon>
    </lineage>
</organism>
<evidence type="ECO:0000313" key="3">
    <source>
        <dbReference type="Proteomes" id="UP000016491"/>
    </source>
</evidence>
<sequence length="123" mass="14218">MLFAAVFFAAVFRATKAEREPQAEDGAIENRKPFGKKLMWISFMGFAVITLYYGPLIYRSAQAYEGRLSWYIDEAKHKRSVELVHDNIYSDGIQGLFDDLGEKLELPEELYLSHKLRPGKIRK</sequence>
<keyword evidence="1" id="KW-0472">Membrane</keyword>
<evidence type="ECO:0000313" key="2">
    <source>
        <dbReference type="EMBL" id="ERI80700.1"/>
    </source>
</evidence>
<reference evidence="2 3" key="1">
    <citation type="submission" date="2013-07" db="EMBL/GenBank/DDBJ databases">
        <authorList>
            <person name="Weinstock G."/>
            <person name="Sodergren E."/>
            <person name="Wylie T."/>
            <person name="Fulton L."/>
            <person name="Fulton R."/>
            <person name="Fronick C."/>
            <person name="O'Laughlin M."/>
            <person name="Godfrey J."/>
            <person name="Miner T."/>
            <person name="Herter B."/>
            <person name="Appelbaum E."/>
            <person name="Cordes M."/>
            <person name="Lek S."/>
            <person name="Wollam A."/>
            <person name="Pepin K.H."/>
            <person name="Palsikar V.B."/>
            <person name="Mitreva M."/>
            <person name="Wilson R.K."/>
        </authorList>
    </citation>
    <scope>NUCLEOTIDE SEQUENCE [LARGE SCALE GENOMIC DNA]</scope>
    <source>
        <strain evidence="2 3">ATCC 14940</strain>
    </source>
</reference>
<keyword evidence="1" id="KW-1133">Transmembrane helix</keyword>
<keyword evidence="1" id="KW-0812">Transmembrane</keyword>
<dbReference type="Proteomes" id="UP000016491">
    <property type="component" value="Unassembled WGS sequence"/>
</dbReference>
<accession>A0ABC9U4Z7</accession>
<evidence type="ECO:0000256" key="1">
    <source>
        <dbReference type="SAM" id="Phobius"/>
    </source>
</evidence>
<feature type="transmembrane region" description="Helical" evidence="1">
    <location>
        <begin position="38"/>
        <end position="58"/>
    </location>
</feature>
<name>A0ABC9U4Z7_CLOSY</name>
<gene>
    <name evidence="2" type="ORF">CLOSYM_00058</name>
</gene>
<dbReference type="EMBL" id="AWSU01000005">
    <property type="protein sequence ID" value="ERI80700.1"/>
    <property type="molecule type" value="Genomic_DNA"/>
</dbReference>
<proteinExistence type="predicted"/>
<comment type="caution">
    <text evidence="2">The sequence shown here is derived from an EMBL/GenBank/DDBJ whole genome shotgun (WGS) entry which is preliminary data.</text>
</comment>